<name>A0ABP9Z3C8_9FUNG</name>
<feature type="domain" description="Velvet" evidence="6">
    <location>
        <begin position="331"/>
        <end position="543"/>
    </location>
</feature>
<keyword evidence="2" id="KW-0805">Transcription regulation</keyword>
<dbReference type="Proteomes" id="UP001473302">
    <property type="component" value="Unassembled WGS sequence"/>
</dbReference>
<dbReference type="EMBL" id="BAABUK010000017">
    <property type="protein sequence ID" value="GAA5813582.1"/>
    <property type="molecule type" value="Genomic_DNA"/>
</dbReference>
<evidence type="ECO:0000313" key="7">
    <source>
        <dbReference type="EMBL" id="GAA5813582.1"/>
    </source>
</evidence>
<comment type="caution">
    <text evidence="7">The sequence shown here is derived from an EMBL/GenBank/DDBJ whole genome shotgun (WGS) entry which is preliminary data.</text>
</comment>
<keyword evidence="4" id="KW-0539">Nucleus</keyword>
<sequence>MDNANTDFEKFYRITTQQVQQHQIQQQQQQQQQQYHQHHQQQIREQQHEQRHEQQQQRHPSLTQNQHQQQQQQQQQHHHHQQQHLVHNDQIPHRSYTHANFDEQTVLNLVSNDYYSPNQFDNSSAIDSSSSNMLLGPVFKPNDSQPLFIDHIKEENLQQRRNSDIMFSNSDTSNNNYIFTRPPPPPPPLQPQLVSDPHVLLSSSFEPSQPPLASTAGHSRSKPKPRQEQDVFFELISLATKNTANRPDMGSWQSHVNTTSVQYAPSFFTNVPEFNIQPPQSQHNNLEYYQPLSKDSVSLAKAAASKALAGSSNATKKVLVTENNGSMITPHSNERIYELTIAQQPSRARMCGFGDKDRRPISPPPIIVNAKKPPHFYLDFYPRTFDVSFLVVMCDSWQQNEMENDDGHLSNHTNHLSQVISFPTTTLDEEGVETNSAIKMRNLVGSSVSSATKLYDLNGNLGIYFVFQDVSLRTEGRFRLKFSLVDVGSPYARSVNTSSNSHVLKAIYTDPFTVFTAKKFPGVVQSTPLSKCFARQGIKIPIRKEKLNPSKSKKKQEAEFSEGDFDNE</sequence>
<evidence type="ECO:0000259" key="6">
    <source>
        <dbReference type="PROSITE" id="PS51821"/>
    </source>
</evidence>
<dbReference type="InterPro" id="IPR038491">
    <property type="entry name" value="Velvet_dom_sf"/>
</dbReference>
<feature type="region of interest" description="Disordered" evidence="5">
    <location>
        <begin position="201"/>
        <end position="226"/>
    </location>
</feature>
<comment type="subcellular location">
    <subcellularLocation>
        <location evidence="1">Nucleus</location>
    </subcellularLocation>
</comment>
<feature type="compositionally biased region" description="Basic and acidic residues" evidence="5">
    <location>
        <begin position="45"/>
        <end position="56"/>
    </location>
</feature>
<feature type="region of interest" description="Disordered" evidence="5">
    <location>
        <begin position="27"/>
        <end position="86"/>
    </location>
</feature>
<accession>A0ABP9Z3C8</accession>
<dbReference type="PANTHER" id="PTHR33572">
    <property type="entry name" value="SPORE DEVELOPMENT REGULATOR VOSA"/>
    <property type="match status" value="1"/>
</dbReference>
<evidence type="ECO:0000256" key="2">
    <source>
        <dbReference type="ARBA" id="ARBA00023015"/>
    </source>
</evidence>
<organism evidence="7 8">
    <name type="scientific">Mucor flavus</name>
    <dbReference type="NCBI Taxonomy" id="439312"/>
    <lineage>
        <taxon>Eukaryota</taxon>
        <taxon>Fungi</taxon>
        <taxon>Fungi incertae sedis</taxon>
        <taxon>Mucoromycota</taxon>
        <taxon>Mucoromycotina</taxon>
        <taxon>Mucoromycetes</taxon>
        <taxon>Mucorales</taxon>
        <taxon>Mucorineae</taxon>
        <taxon>Mucoraceae</taxon>
        <taxon>Mucor</taxon>
    </lineage>
</organism>
<dbReference type="PROSITE" id="PS51821">
    <property type="entry name" value="VELVET"/>
    <property type="match status" value="1"/>
</dbReference>
<protein>
    <recommendedName>
        <fullName evidence="6">Velvet domain-containing protein</fullName>
    </recommendedName>
</protein>
<dbReference type="PANTHER" id="PTHR33572:SF3">
    <property type="entry name" value="VELVET COMPLEX SUBUNIT B"/>
    <property type="match status" value="1"/>
</dbReference>
<evidence type="ECO:0000313" key="8">
    <source>
        <dbReference type="Proteomes" id="UP001473302"/>
    </source>
</evidence>
<keyword evidence="3" id="KW-0804">Transcription</keyword>
<evidence type="ECO:0000256" key="1">
    <source>
        <dbReference type="ARBA" id="ARBA00004123"/>
    </source>
</evidence>
<dbReference type="InterPro" id="IPR021740">
    <property type="entry name" value="Velvet"/>
</dbReference>
<feature type="region of interest" description="Disordered" evidence="5">
    <location>
        <begin position="544"/>
        <end position="568"/>
    </location>
</feature>
<dbReference type="Gene3D" id="2.60.40.3960">
    <property type="entry name" value="Velvet domain"/>
    <property type="match status" value="1"/>
</dbReference>
<evidence type="ECO:0000256" key="3">
    <source>
        <dbReference type="ARBA" id="ARBA00023163"/>
    </source>
</evidence>
<evidence type="ECO:0000256" key="5">
    <source>
        <dbReference type="SAM" id="MobiDB-lite"/>
    </source>
</evidence>
<keyword evidence="8" id="KW-1185">Reference proteome</keyword>
<proteinExistence type="predicted"/>
<feature type="compositionally biased region" description="Low complexity" evidence="5">
    <location>
        <begin position="66"/>
        <end position="75"/>
    </location>
</feature>
<dbReference type="InterPro" id="IPR037525">
    <property type="entry name" value="Velvet_dom"/>
</dbReference>
<gene>
    <name evidence="7" type="ORF">MFLAVUS_007065</name>
</gene>
<feature type="compositionally biased region" description="Acidic residues" evidence="5">
    <location>
        <begin position="559"/>
        <end position="568"/>
    </location>
</feature>
<reference evidence="7 8" key="1">
    <citation type="submission" date="2024-04" db="EMBL/GenBank/DDBJ databases">
        <title>genome sequences of Mucor flavus KT1a and Helicostylum pulchrum KT1b strains isolated from the surface of a dry-aged beef.</title>
        <authorList>
            <person name="Toyotome T."/>
            <person name="Hosono M."/>
            <person name="Torimaru M."/>
            <person name="Fukuda K."/>
            <person name="Mikami N."/>
        </authorList>
    </citation>
    <scope>NUCLEOTIDE SEQUENCE [LARGE SCALE GENOMIC DNA]</scope>
    <source>
        <strain evidence="7 8">KT1a</strain>
    </source>
</reference>
<evidence type="ECO:0000256" key="4">
    <source>
        <dbReference type="ARBA" id="ARBA00023242"/>
    </source>
</evidence>
<dbReference type="Pfam" id="PF11754">
    <property type="entry name" value="Velvet"/>
    <property type="match status" value="1"/>
</dbReference>